<proteinExistence type="predicted"/>
<dbReference type="InterPro" id="IPR012292">
    <property type="entry name" value="Globin/Proto"/>
</dbReference>
<reference evidence="7 8" key="2">
    <citation type="journal article" date="2018" name="Int. J. Syst. Evol. Microbiol.">
        <title>Marinobacterium aestuarii sp. nov., a benzene-degrading marine bacterium isolated from estuary sediment.</title>
        <authorList>
            <person name="Bae S.S."/>
            <person name="Jung J."/>
            <person name="Chung D."/>
            <person name="Baek K."/>
        </authorList>
    </citation>
    <scope>NUCLEOTIDE SEQUENCE [LARGE SCALE GENOMIC DNA]</scope>
    <source>
        <strain evidence="7 8">ST58-10</strain>
    </source>
</reference>
<evidence type="ECO:0000256" key="5">
    <source>
        <dbReference type="PIRSR" id="PIRSR601486-1"/>
    </source>
</evidence>
<keyword evidence="1" id="KW-0813">Transport</keyword>
<dbReference type="EMBL" id="CP015839">
    <property type="protein sequence ID" value="ANG63435.1"/>
    <property type="molecule type" value="Genomic_DNA"/>
</dbReference>
<dbReference type="Proteomes" id="UP000078070">
    <property type="component" value="Chromosome"/>
</dbReference>
<dbReference type="RefSeq" id="WP_067383419.1">
    <property type="nucleotide sequence ID" value="NZ_CP015839.1"/>
</dbReference>
<dbReference type="Gene3D" id="1.10.490.10">
    <property type="entry name" value="Globins"/>
    <property type="match status" value="1"/>
</dbReference>
<protein>
    <submittedName>
        <fullName evidence="7">Globin</fullName>
    </submittedName>
</protein>
<dbReference type="AlphaFoldDB" id="A0A1A9EZV2"/>
<keyword evidence="6" id="KW-0732">Signal</keyword>
<sequence>MFNSELKYLKPFCLTAFLLAGSPGALAQDETASRPLFDRLGGLMPISVVVDDFFDAVVSDDQIKANPAVDASRKVVPAPYLKYQVTAMVCEVTGGPCSYHGRDMKAAHAHLNITEAQWDRMIVLFKEVLAKHEVPETETAELLDIVGSTRADIVTAP</sequence>
<name>A0A1A9EZV2_9GAMM</name>
<feature type="chain" id="PRO_5008386570" evidence="6">
    <location>
        <begin position="28"/>
        <end position="157"/>
    </location>
</feature>
<accession>A0A1A9EZV2</accession>
<dbReference type="InterPro" id="IPR009050">
    <property type="entry name" value="Globin-like_sf"/>
</dbReference>
<reference evidence="8" key="1">
    <citation type="submission" date="2016-05" db="EMBL/GenBank/DDBJ databases">
        <authorList>
            <person name="Baek K."/>
            <person name="Yang S.-J."/>
        </authorList>
    </citation>
    <scope>NUCLEOTIDE SEQUENCE [LARGE SCALE GENOMIC DNA]</scope>
    <source>
        <strain evidence="8">ST58-10</strain>
    </source>
</reference>
<evidence type="ECO:0000256" key="4">
    <source>
        <dbReference type="ARBA" id="ARBA00023004"/>
    </source>
</evidence>
<keyword evidence="3 5" id="KW-0479">Metal-binding</keyword>
<dbReference type="GO" id="GO:0046872">
    <property type="term" value="F:metal ion binding"/>
    <property type="evidence" value="ECO:0007669"/>
    <property type="project" value="UniProtKB-KW"/>
</dbReference>
<evidence type="ECO:0000313" key="8">
    <source>
        <dbReference type="Proteomes" id="UP000078070"/>
    </source>
</evidence>
<dbReference type="Pfam" id="PF01152">
    <property type="entry name" value="Bac_globin"/>
    <property type="match status" value="1"/>
</dbReference>
<evidence type="ECO:0000256" key="2">
    <source>
        <dbReference type="ARBA" id="ARBA00022617"/>
    </source>
</evidence>
<organism evidence="7 8">
    <name type="scientific">Marinobacterium aestuarii</name>
    <dbReference type="NCBI Taxonomy" id="1821621"/>
    <lineage>
        <taxon>Bacteria</taxon>
        <taxon>Pseudomonadati</taxon>
        <taxon>Pseudomonadota</taxon>
        <taxon>Gammaproteobacteria</taxon>
        <taxon>Oceanospirillales</taxon>
        <taxon>Oceanospirillaceae</taxon>
        <taxon>Marinobacterium</taxon>
    </lineage>
</organism>
<keyword evidence="8" id="KW-1185">Reference proteome</keyword>
<gene>
    <name evidence="7" type="ORF">A8C75_13785</name>
</gene>
<dbReference type="OrthoDB" id="9795814at2"/>
<dbReference type="InterPro" id="IPR001486">
    <property type="entry name" value="Hemoglobin_trunc"/>
</dbReference>
<dbReference type="SUPFAM" id="SSF46458">
    <property type="entry name" value="Globin-like"/>
    <property type="match status" value="1"/>
</dbReference>
<evidence type="ECO:0000256" key="1">
    <source>
        <dbReference type="ARBA" id="ARBA00022448"/>
    </source>
</evidence>
<evidence type="ECO:0000313" key="7">
    <source>
        <dbReference type="EMBL" id="ANG63435.1"/>
    </source>
</evidence>
<dbReference type="CDD" id="cd00454">
    <property type="entry name" value="TrHb1_N"/>
    <property type="match status" value="1"/>
</dbReference>
<dbReference type="KEGG" id="mars:A8C75_13785"/>
<evidence type="ECO:0000256" key="6">
    <source>
        <dbReference type="SAM" id="SignalP"/>
    </source>
</evidence>
<evidence type="ECO:0000256" key="3">
    <source>
        <dbReference type="ARBA" id="ARBA00022723"/>
    </source>
</evidence>
<feature type="binding site" description="distal binding residue" evidence="5">
    <location>
        <position position="108"/>
    </location>
    <ligand>
        <name>heme</name>
        <dbReference type="ChEBI" id="CHEBI:30413"/>
    </ligand>
    <ligandPart>
        <name>Fe</name>
        <dbReference type="ChEBI" id="CHEBI:18248"/>
    </ligandPart>
</feature>
<dbReference type="STRING" id="1821621.A8C75_13785"/>
<keyword evidence="2 5" id="KW-0349">Heme</keyword>
<dbReference type="GO" id="GO:0020037">
    <property type="term" value="F:heme binding"/>
    <property type="evidence" value="ECO:0007669"/>
    <property type="project" value="InterPro"/>
</dbReference>
<keyword evidence="4 5" id="KW-0408">Iron</keyword>
<dbReference type="GO" id="GO:0019825">
    <property type="term" value="F:oxygen binding"/>
    <property type="evidence" value="ECO:0007669"/>
    <property type="project" value="InterPro"/>
</dbReference>
<feature type="signal peptide" evidence="6">
    <location>
        <begin position="1"/>
        <end position="27"/>
    </location>
</feature>